<organism evidence="3 4">
    <name type="scientific">Ornithinimicrobium kibberense</name>
    <dbReference type="NCBI Taxonomy" id="282060"/>
    <lineage>
        <taxon>Bacteria</taxon>
        <taxon>Bacillati</taxon>
        <taxon>Actinomycetota</taxon>
        <taxon>Actinomycetes</taxon>
        <taxon>Micrococcales</taxon>
        <taxon>Ornithinimicrobiaceae</taxon>
        <taxon>Ornithinimicrobium</taxon>
    </lineage>
</organism>
<dbReference type="Pfam" id="PF01425">
    <property type="entry name" value="Amidase"/>
    <property type="match status" value="1"/>
</dbReference>
<dbReference type="InterPro" id="IPR036928">
    <property type="entry name" value="AS_sf"/>
</dbReference>
<dbReference type="RefSeq" id="WP_141338573.1">
    <property type="nucleotide sequence ID" value="NZ_JBHMAX010000017.1"/>
</dbReference>
<dbReference type="InterPro" id="IPR023631">
    <property type="entry name" value="Amidase_dom"/>
</dbReference>
<dbReference type="EMBL" id="JBHMAX010000017">
    <property type="protein sequence ID" value="MFB9732370.1"/>
    <property type="molecule type" value="Genomic_DNA"/>
</dbReference>
<name>A0ABV5V3J2_9MICO</name>
<comment type="similarity">
    <text evidence="1">Belongs to the amidase family.</text>
</comment>
<accession>A0ABV5V3J2</accession>
<reference evidence="3 4" key="1">
    <citation type="submission" date="2024-09" db="EMBL/GenBank/DDBJ databases">
        <authorList>
            <person name="Sun Q."/>
            <person name="Mori K."/>
        </authorList>
    </citation>
    <scope>NUCLEOTIDE SEQUENCE [LARGE SCALE GENOMIC DNA]</scope>
    <source>
        <strain evidence="3 4">JCM 12763</strain>
    </source>
</reference>
<evidence type="ECO:0000313" key="4">
    <source>
        <dbReference type="Proteomes" id="UP001589613"/>
    </source>
</evidence>
<dbReference type="SUPFAM" id="SSF75304">
    <property type="entry name" value="Amidase signature (AS) enzymes"/>
    <property type="match status" value="1"/>
</dbReference>
<protein>
    <submittedName>
        <fullName evidence="3">Amidase</fullName>
    </submittedName>
</protein>
<evidence type="ECO:0000256" key="1">
    <source>
        <dbReference type="ARBA" id="ARBA00009199"/>
    </source>
</evidence>
<dbReference type="Gene3D" id="3.90.1300.10">
    <property type="entry name" value="Amidase signature (AS) domain"/>
    <property type="match status" value="1"/>
</dbReference>
<dbReference type="InterPro" id="IPR000120">
    <property type="entry name" value="Amidase"/>
</dbReference>
<evidence type="ECO:0000259" key="2">
    <source>
        <dbReference type="Pfam" id="PF01425"/>
    </source>
</evidence>
<proteinExistence type="inferred from homology"/>
<dbReference type="PANTHER" id="PTHR11895:SF7">
    <property type="entry name" value="GLUTAMYL-TRNA(GLN) AMIDOTRANSFERASE SUBUNIT A, MITOCHONDRIAL"/>
    <property type="match status" value="1"/>
</dbReference>
<comment type="caution">
    <text evidence="3">The sequence shown here is derived from an EMBL/GenBank/DDBJ whole genome shotgun (WGS) entry which is preliminary data.</text>
</comment>
<feature type="domain" description="Amidase" evidence="2">
    <location>
        <begin position="37"/>
        <end position="457"/>
    </location>
</feature>
<dbReference type="PANTHER" id="PTHR11895">
    <property type="entry name" value="TRANSAMIDASE"/>
    <property type="match status" value="1"/>
</dbReference>
<evidence type="ECO:0000313" key="3">
    <source>
        <dbReference type="EMBL" id="MFB9732370.1"/>
    </source>
</evidence>
<dbReference type="Proteomes" id="UP001589613">
    <property type="component" value="Unassembled WGS sequence"/>
</dbReference>
<sequence>MRGRVRLHGGGISPAEVRLRGRGASLERAVWTELGAAQVERTEQVDGVVNAFTETLFEEALAGAREAEARYRAGDDIPPLLGLTVATKEKHALAGRTLSQGLVACRDDVATQDHPVVSALRRSGAVIHARTTSPEFSCATVTHTRLWGVTRNPWNTRYSPGGSSGGAGAALAAGMTTLATASDIAGSTRVPAASTGTVGFKAPYGRIPGQPPLSADHYRGDGPMGRSVADVALLTNALAGRHPADHTSLWPTATVGAEPADPAGLRVALCVRLGDYPVDTEVEAATRAVADVLASAGALVEEVELPWTSRRITEIGFTHFGHILGPAIAAATQGHEHLAGYTRRFIADARAAAERHTFLDGLTAQAQVQGELAAAMAPFDVLLCPTNAIPALEADGSYTDGIVVGERRLEHYWESHLTLPFNIANRCPVLAVPSGRASTGVPTGVQIVGHPYDDGRVFAVGALVEQLRPWSAGYAELAPEPH</sequence>
<gene>
    <name evidence="3" type="ORF">ACFFN0_09970</name>
</gene>
<keyword evidence="4" id="KW-1185">Reference proteome</keyword>